<feature type="transmembrane region" description="Helical" evidence="6">
    <location>
        <begin position="39"/>
        <end position="60"/>
    </location>
</feature>
<gene>
    <name evidence="7" type="primary">rodA</name>
    <name evidence="7" type="ORF">R7226_14900</name>
</gene>
<evidence type="ECO:0000256" key="4">
    <source>
        <dbReference type="ARBA" id="ARBA00022989"/>
    </source>
</evidence>
<name>A0ABU4HQR9_9ACTN</name>
<evidence type="ECO:0000256" key="2">
    <source>
        <dbReference type="ARBA" id="ARBA00022692"/>
    </source>
</evidence>
<dbReference type="InterPro" id="IPR001182">
    <property type="entry name" value="FtsW/RodA"/>
</dbReference>
<feature type="transmembrane region" description="Helical" evidence="6">
    <location>
        <begin position="310"/>
        <end position="327"/>
    </location>
</feature>
<evidence type="ECO:0000313" key="8">
    <source>
        <dbReference type="Proteomes" id="UP001284601"/>
    </source>
</evidence>
<dbReference type="Pfam" id="PF01098">
    <property type="entry name" value="FTSW_RODA_SPOVE"/>
    <property type="match status" value="1"/>
</dbReference>
<evidence type="ECO:0000256" key="1">
    <source>
        <dbReference type="ARBA" id="ARBA00004141"/>
    </source>
</evidence>
<comment type="caution">
    <text evidence="7">The sequence shown here is derived from an EMBL/GenBank/DDBJ whole genome shotgun (WGS) entry which is preliminary data.</text>
</comment>
<keyword evidence="4 6" id="KW-1133">Transmembrane helix</keyword>
<evidence type="ECO:0000313" key="7">
    <source>
        <dbReference type="EMBL" id="MDW5595636.1"/>
    </source>
</evidence>
<feature type="transmembrane region" description="Helical" evidence="6">
    <location>
        <begin position="108"/>
        <end position="126"/>
    </location>
</feature>
<feature type="transmembrane region" description="Helical" evidence="6">
    <location>
        <begin position="171"/>
        <end position="188"/>
    </location>
</feature>
<reference evidence="7 8" key="2">
    <citation type="submission" date="2023-10" db="EMBL/GenBank/DDBJ databases">
        <authorList>
            <person name="Han X.F."/>
        </authorList>
    </citation>
    <scope>NUCLEOTIDE SEQUENCE [LARGE SCALE GENOMIC DNA]</scope>
    <source>
        <strain evidence="7 8">KCTC 39840</strain>
    </source>
</reference>
<keyword evidence="2 6" id="KW-0812">Transmembrane</keyword>
<reference evidence="8" key="1">
    <citation type="submission" date="2023-07" db="EMBL/GenBank/DDBJ databases">
        <title>Conexibacter stalactiti sp. nov., isolated from stalactites in a lava cave and emended description of the genus Conexibacter.</title>
        <authorList>
            <person name="Lee S.D."/>
        </authorList>
    </citation>
    <scope>NUCLEOTIDE SEQUENCE [LARGE SCALE GENOMIC DNA]</scope>
    <source>
        <strain evidence="8">KCTC 39840</strain>
    </source>
</reference>
<feature type="transmembrane region" description="Helical" evidence="6">
    <location>
        <begin position="138"/>
        <end position="159"/>
    </location>
</feature>
<evidence type="ECO:0000256" key="5">
    <source>
        <dbReference type="ARBA" id="ARBA00023136"/>
    </source>
</evidence>
<dbReference type="PANTHER" id="PTHR30474">
    <property type="entry name" value="CELL CYCLE PROTEIN"/>
    <property type="match status" value="1"/>
</dbReference>
<comment type="subcellular location">
    <subcellularLocation>
        <location evidence="1">Membrane</location>
        <topology evidence="1">Multi-pass membrane protein</topology>
    </subcellularLocation>
</comment>
<feature type="transmembrane region" description="Helical" evidence="6">
    <location>
        <begin position="376"/>
        <end position="394"/>
    </location>
</feature>
<dbReference type="RefSeq" id="WP_318597970.1">
    <property type="nucleotide sequence ID" value="NZ_JAWSTH010000037.1"/>
</dbReference>
<dbReference type="PANTHER" id="PTHR30474:SF14">
    <property type="entry name" value="CELL CYCLE PROTEIN"/>
    <property type="match status" value="1"/>
</dbReference>
<protein>
    <submittedName>
        <fullName evidence="7">Rod shape-determining protein RodA</fullName>
    </submittedName>
</protein>
<keyword evidence="5 6" id="KW-0472">Membrane</keyword>
<keyword evidence="8" id="KW-1185">Reference proteome</keyword>
<evidence type="ECO:0000256" key="3">
    <source>
        <dbReference type="ARBA" id="ARBA00022960"/>
    </source>
</evidence>
<feature type="transmembrane region" description="Helical" evidence="6">
    <location>
        <begin position="218"/>
        <end position="241"/>
    </location>
</feature>
<proteinExistence type="predicted"/>
<dbReference type="EMBL" id="JAWSTH010000037">
    <property type="protein sequence ID" value="MDW5595636.1"/>
    <property type="molecule type" value="Genomic_DNA"/>
</dbReference>
<keyword evidence="3" id="KW-0133">Cell shape</keyword>
<dbReference type="Proteomes" id="UP001284601">
    <property type="component" value="Unassembled WGS sequence"/>
</dbReference>
<organism evidence="7 8">
    <name type="scientific">Conexibacter stalactiti</name>
    <dbReference type="NCBI Taxonomy" id="1940611"/>
    <lineage>
        <taxon>Bacteria</taxon>
        <taxon>Bacillati</taxon>
        <taxon>Actinomycetota</taxon>
        <taxon>Thermoleophilia</taxon>
        <taxon>Solirubrobacterales</taxon>
        <taxon>Conexibacteraceae</taxon>
        <taxon>Conexibacter</taxon>
    </lineage>
</organism>
<dbReference type="NCBIfam" id="TIGR02210">
    <property type="entry name" value="rodA_shape"/>
    <property type="match status" value="1"/>
</dbReference>
<evidence type="ECO:0000256" key="6">
    <source>
        <dbReference type="SAM" id="Phobius"/>
    </source>
</evidence>
<sequence>MVLRQPGPGQSGRIGELLSTTPIRRSVDQATRSSARPRLLFDPLMLVATFGLVIVSVLAIGGSTRTDIPGAPDFFAHRQIAYAVIGTVLMLVISRFDYSRLREFKIGIYGLMIALNILPLLLAAATRGARSWIELPFFRFQPSELGKVLLIVALAGFIVDRTRRLGERETTARLMLLALGPAALVMVQPDLGSASVYVVTALTMLFIAGSPGRHIAGLIGLFAVSLVLVLAVAPAVGVNVLKPYQVDRLTGFLSPNEDNNETTYQLNQSKIAIGSGEKTGRGLDRATQTGLNFLPEHHTDFIFSVVGERWGFAGAGLVLSLFALLIWRTLRLLTMAKNLFGTLIAAGILAMLMYQLLVNVGMTIGIMPITGVTLPLMSYGGASYLTTFIALGLLQSIHIQARIAQGSKGRGLVLS</sequence>
<accession>A0ABU4HQR9</accession>
<dbReference type="InterPro" id="IPR011923">
    <property type="entry name" value="RodA/MrdB"/>
</dbReference>
<feature type="transmembrane region" description="Helical" evidence="6">
    <location>
        <begin position="194"/>
        <end position="211"/>
    </location>
</feature>
<feature type="transmembrane region" description="Helical" evidence="6">
    <location>
        <begin position="339"/>
        <end position="356"/>
    </location>
</feature>
<feature type="transmembrane region" description="Helical" evidence="6">
    <location>
        <begin position="80"/>
        <end position="96"/>
    </location>
</feature>